<dbReference type="Proteomes" id="UP000183417">
    <property type="component" value="Unassembled WGS sequence"/>
</dbReference>
<name>A0A1H3S538_9BURK</name>
<evidence type="ECO:0000313" key="2">
    <source>
        <dbReference type="EMBL" id="SDZ32917.1"/>
    </source>
</evidence>
<feature type="region of interest" description="Disordered" evidence="1">
    <location>
        <begin position="28"/>
        <end position="50"/>
    </location>
</feature>
<sequence>MISIAFMEHGGSEHAVQATEGQSLMPNAAAPVAQRQCSRSRSRRISALPG</sequence>
<protein>
    <submittedName>
        <fullName evidence="2">Uncharacterized protein</fullName>
    </submittedName>
</protein>
<reference evidence="2 3" key="1">
    <citation type="submission" date="2016-10" db="EMBL/GenBank/DDBJ databases">
        <authorList>
            <person name="de Groot N.N."/>
        </authorList>
    </citation>
    <scope>NUCLEOTIDE SEQUENCE [LARGE SCALE GENOMIC DNA]</scope>
    <source>
        <strain evidence="2 3">LMG 24775</strain>
    </source>
</reference>
<evidence type="ECO:0000256" key="1">
    <source>
        <dbReference type="SAM" id="MobiDB-lite"/>
    </source>
</evidence>
<dbReference type="EMBL" id="FNPE01000018">
    <property type="protein sequence ID" value="SDZ32917.1"/>
    <property type="molecule type" value="Genomic_DNA"/>
</dbReference>
<gene>
    <name evidence="2" type="ORF">SAMN05421547_11838</name>
</gene>
<evidence type="ECO:0000313" key="3">
    <source>
        <dbReference type="Proteomes" id="UP000183417"/>
    </source>
</evidence>
<organism evidence="2 3">
    <name type="scientific">Delftia lacustris</name>
    <dbReference type="NCBI Taxonomy" id="558537"/>
    <lineage>
        <taxon>Bacteria</taxon>
        <taxon>Pseudomonadati</taxon>
        <taxon>Pseudomonadota</taxon>
        <taxon>Betaproteobacteria</taxon>
        <taxon>Burkholderiales</taxon>
        <taxon>Comamonadaceae</taxon>
        <taxon>Delftia</taxon>
    </lineage>
</organism>
<dbReference type="AlphaFoldDB" id="A0A1H3S538"/>
<accession>A0A1H3S538</accession>
<proteinExistence type="predicted"/>